<organism evidence="2">
    <name type="scientific">bioreactor metagenome</name>
    <dbReference type="NCBI Taxonomy" id="1076179"/>
    <lineage>
        <taxon>unclassified sequences</taxon>
        <taxon>metagenomes</taxon>
        <taxon>ecological metagenomes</taxon>
    </lineage>
</organism>
<name>A0A644XYG8_9ZZZZ</name>
<evidence type="ECO:0000256" key="1">
    <source>
        <dbReference type="SAM" id="MobiDB-lite"/>
    </source>
</evidence>
<comment type="caution">
    <text evidence="2">The sequence shown here is derived from an EMBL/GenBank/DDBJ whole genome shotgun (WGS) entry which is preliminary data.</text>
</comment>
<accession>A0A644XYG8</accession>
<feature type="compositionally biased region" description="Low complexity" evidence="1">
    <location>
        <begin position="8"/>
        <end position="25"/>
    </location>
</feature>
<reference evidence="2" key="1">
    <citation type="submission" date="2019-08" db="EMBL/GenBank/DDBJ databases">
        <authorList>
            <person name="Kucharzyk K."/>
            <person name="Murdoch R.W."/>
            <person name="Higgins S."/>
            <person name="Loffler F."/>
        </authorList>
    </citation>
    <scope>NUCLEOTIDE SEQUENCE</scope>
</reference>
<dbReference type="AlphaFoldDB" id="A0A644XYG8"/>
<dbReference type="EMBL" id="VSSQ01003559">
    <property type="protein sequence ID" value="MPM21280.1"/>
    <property type="molecule type" value="Genomic_DNA"/>
</dbReference>
<feature type="region of interest" description="Disordered" evidence="1">
    <location>
        <begin position="1"/>
        <end position="25"/>
    </location>
</feature>
<feature type="compositionally biased region" description="Pro residues" evidence="1">
    <location>
        <begin position="144"/>
        <end position="157"/>
    </location>
</feature>
<protein>
    <submittedName>
        <fullName evidence="2">Uncharacterized protein</fullName>
    </submittedName>
</protein>
<feature type="region of interest" description="Disordered" evidence="1">
    <location>
        <begin position="114"/>
        <end position="187"/>
    </location>
</feature>
<sequence length="187" mass="19931">MASPRLGTTTRLASASTPATSASVSTKASGRRNLSICFPPSPRCRSTARIGTFRMNAMAQPSRNGDTSPISALNAFSIGDRFCRHQYPASTANAASATVRTAFLSKFISSPYMGNQRASRGSSCRKPSRQNSPGTFHRISPGGSAPPLPDTPAPPPGCFRSQTASKAEPLWQDCPESWSRPVRPAFR</sequence>
<proteinExistence type="predicted"/>
<gene>
    <name evidence="2" type="ORF">SDC9_67724</name>
</gene>
<evidence type="ECO:0000313" key="2">
    <source>
        <dbReference type="EMBL" id="MPM21280.1"/>
    </source>
</evidence>